<keyword evidence="3" id="KW-1185">Reference proteome</keyword>
<feature type="domain" description="DUF7735" evidence="1">
    <location>
        <begin position="24"/>
        <end position="110"/>
    </location>
</feature>
<organism evidence="2 3">
    <name type="scientific">Fusarium torulosum</name>
    <dbReference type="NCBI Taxonomy" id="33205"/>
    <lineage>
        <taxon>Eukaryota</taxon>
        <taxon>Fungi</taxon>
        <taxon>Dikarya</taxon>
        <taxon>Ascomycota</taxon>
        <taxon>Pezizomycotina</taxon>
        <taxon>Sordariomycetes</taxon>
        <taxon>Hypocreomycetidae</taxon>
        <taxon>Hypocreales</taxon>
        <taxon>Nectriaceae</taxon>
        <taxon>Fusarium</taxon>
    </lineage>
</organism>
<name>A0AAE8M172_9HYPO</name>
<dbReference type="Proteomes" id="UP001187734">
    <property type="component" value="Unassembled WGS sequence"/>
</dbReference>
<evidence type="ECO:0000313" key="2">
    <source>
        <dbReference type="EMBL" id="SPJ72235.1"/>
    </source>
</evidence>
<proteinExistence type="predicted"/>
<reference evidence="2" key="1">
    <citation type="submission" date="2018-03" db="EMBL/GenBank/DDBJ databases">
        <authorList>
            <person name="Guldener U."/>
        </authorList>
    </citation>
    <scope>NUCLEOTIDE SEQUENCE</scope>
</reference>
<dbReference type="AlphaFoldDB" id="A0AAE8M172"/>
<comment type="caution">
    <text evidence="2">The sequence shown here is derived from an EMBL/GenBank/DDBJ whole genome shotgun (WGS) entry which is preliminary data.</text>
</comment>
<dbReference type="Pfam" id="PF24870">
    <property type="entry name" value="DUF7735"/>
    <property type="match status" value="1"/>
</dbReference>
<gene>
    <name evidence="2" type="ORF">FTOL_01963</name>
</gene>
<sequence length="128" mass="14264">MKSMEGGIFELPAALASATIYDTLFPSEKPAVTKDPVGCIFEDFYPYFFALTPNDSLSTALLSYGDVLQKDCPLTDVDVMRLPTCPYPALLDWYAFSHHDPTSLLPEWPSSVHPRLAKQVLLISQPLR</sequence>
<evidence type="ECO:0000313" key="3">
    <source>
        <dbReference type="Proteomes" id="UP001187734"/>
    </source>
</evidence>
<accession>A0AAE8M172</accession>
<protein>
    <recommendedName>
        <fullName evidence="1">DUF7735 domain-containing protein</fullName>
    </recommendedName>
</protein>
<dbReference type="EMBL" id="ONZP01000055">
    <property type="protein sequence ID" value="SPJ72235.1"/>
    <property type="molecule type" value="Genomic_DNA"/>
</dbReference>
<dbReference type="InterPro" id="IPR056637">
    <property type="entry name" value="DUF7735"/>
</dbReference>
<evidence type="ECO:0000259" key="1">
    <source>
        <dbReference type="Pfam" id="PF24870"/>
    </source>
</evidence>